<gene>
    <name evidence="1" type="ORF">RGQ15_11510</name>
</gene>
<name>A0ABU2HT51_9RHOB</name>
<evidence type="ECO:0000313" key="1">
    <source>
        <dbReference type="EMBL" id="MDS9468193.1"/>
    </source>
</evidence>
<evidence type="ECO:0000313" key="2">
    <source>
        <dbReference type="Proteomes" id="UP001269144"/>
    </source>
</evidence>
<reference evidence="2" key="1">
    <citation type="submission" date="2023-07" db="EMBL/GenBank/DDBJ databases">
        <title>Paracoccus sp. MBLB3053 whole genome sequence.</title>
        <authorList>
            <person name="Hwang C.Y."/>
            <person name="Cho E.-S."/>
            <person name="Seo M.-J."/>
        </authorList>
    </citation>
    <scope>NUCLEOTIDE SEQUENCE [LARGE SCALE GENOMIC DNA]</scope>
    <source>
        <strain evidence="2">MBLB3053</strain>
    </source>
</reference>
<accession>A0ABU2HT51</accession>
<dbReference type="EMBL" id="JAVQLW010000001">
    <property type="protein sequence ID" value="MDS9468193.1"/>
    <property type="molecule type" value="Genomic_DNA"/>
</dbReference>
<protein>
    <submittedName>
        <fullName evidence="1">Uncharacterized protein</fullName>
    </submittedName>
</protein>
<dbReference type="RefSeq" id="WP_311160366.1">
    <property type="nucleotide sequence ID" value="NZ_JAVQLW010000001.1"/>
</dbReference>
<organism evidence="1 2">
    <name type="scientific">Paracoccus aurantius</name>
    <dbReference type="NCBI Taxonomy" id="3073814"/>
    <lineage>
        <taxon>Bacteria</taxon>
        <taxon>Pseudomonadati</taxon>
        <taxon>Pseudomonadota</taxon>
        <taxon>Alphaproteobacteria</taxon>
        <taxon>Rhodobacterales</taxon>
        <taxon>Paracoccaceae</taxon>
        <taxon>Paracoccus</taxon>
    </lineage>
</organism>
<proteinExistence type="predicted"/>
<keyword evidence="2" id="KW-1185">Reference proteome</keyword>
<comment type="caution">
    <text evidence="1">The sequence shown here is derived from an EMBL/GenBank/DDBJ whole genome shotgun (WGS) entry which is preliminary data.</text>
</comment>
<dbReference type="Proteomes" id="UP001269144">
    <property type="component" value="Unassembled WGS sequence"/>
</dbReference>
<sequence length="46" mass="5323">MRKPEPEMLLGARFVRNSEPNDENERLIKHLSAGQPMAIRFLEVDS</sequence>